<dbReference type="Proteomes" id="UP000261680">
    <property type="component" value="Unplaced"/>
</dbReference>
<feature type="region of interest" description="Disordered" evidence="1">
    <location>
        <begin position="1"/>
        <end position="28"/>
    </location>
</feature>
<name>A0A8M1GDF3_URSMA</name>
<sequence length="295" mass="31400">MRRGLPCETDLSSPAGADLGDQGGRSRSLPHPRRLLFGLVLGDTSLFSGFPCKWLALCRPSQTRLHPGGTPGRWRPPDQLRGACARPCPDGRGPRECYDFNTSESHHSTRYGAVPSPPNSLLLWLCRHAAARRRPWRLGSPFRSVSPGGAASTPCGGCPSLAASGLGASSAGCVDPELVCLPPERCPALLTEGGRLLPRSPSEQPSGCSHLSPRTPPPQPRARSCVNARLRCSGVAAFLPGVRTPPSQHRWFRPAAAGFAPGPSGFPRALRAARGRRIPALVCISWTLMMLSAFS</sequence>
<protein>
    <submittedName>
        <fullName evidence="3">Uncharacterized protein LOC103674013 isoform X1</fullName>
    </submittedName>
</protein>
<evidence type="ECO:0000313" key="2">
    <source>
        <dbReference type="Proteomes" id="UP000261680"/>
    </source>
</evidence>
<dbReference type="AlphaFoldDB" id="A0A8M1GDF3"/>
<evidence type="ECO:0000313" key="3">
    <source>
        <dbReference type="RefSeq" id="XP_040493681.1"/>
    </source>
</evidence>
<dbReference type="RefSeq" id="XP_040493681.1">
    <property type="nucleotide sequence ID" value="XM_040637747.1"/>
</dbReference>
<feature type="region of interest" description="Disordered" evidence="1">
    <location>
        <begin position="193"/>
        <end position="222"/>
    </location>
</feature>
<keyword evidence="2" id="KW-1185">Reference proteome</keyword>
<proteinExistence type="predicted"/>
<reference evidence="3" key="1">
    <citation type="submission" date="2025-08" db="UniProtKB">
        <authorList>
            <consortium name="RefSeq"/>
        </authorList>
    </citation>
    <scope>IDENTIFICATION</scope>
    <source>
        <tissue evidence="3">Whole blood</tissue>
    </source>
</reference>
<evidence type="ECO:0000256" key="1">
    <source>
        <dbReference type="SAM" id="MobiDB-lite"/>
    </source>
</evidence>
<accession>A0A8M1GDF3</accession>
<gene>
    <name evidence="3" type="primary">LOC103674013</name>
</gene>
<organism evidence="2 3">
    <name type="scientific">Ursus maritimus</name>
    <name type="common">Polar bear</name>
    <name type="synonym">Thalarctos maritimus</name>
    <dbReference type="NCBI Taxonomy" id="29073"/>
    <lineage>
        <taxon>Eukaryota</taxon>
        <taxon>Metazoa</taxon>
        <taxon>Chordata</taxon>
        <taxon>Craniata</taxon>
        <taxon>Vertebrata</taxon>
        <taxon>Euteleostomi</taxon>
        <taxon>Mammalia</taxon>
        <taxon>Eutheria</taxon>
        <taxon>Laurasiatheria</taxon>
        <taxon>Carnivora</taxon>
        <taxon>Caniformia</taxon>
        <taxon>Ursidae</taxon>
        <taxon>Ursus</taxon>
    </lineage>
</organism>
<dbReference type="GeneID" id="103674013"/>